<evidence type="ECO:0000313" key="2">
    <source>
        <dbReference type="EMBL" id="MDI1492573.1"/>
    </source>
</evidence>
<reference evidence="2" key="1">
    <citation type="journal article" date="2023" name="Genome Biol. Evol.">
        <title>First Whole Genome Sequence and Flow Cytometry Genome Size Data for the Lichen-Forming Fungus Ramalina farinacea (Ascomycota).</title>
        <authorList>
            <person name="Llewellyn T."/>
            <person name="Mian S."/>
            <person name="Hill R."/>
            <person name="Leitch I.J."/>
            <person name="Gaya E."/>
        </authorList>
    </citation>
    <scope>NUCLEOTIDE SEQUENCE</scope>
    <source>
        <strain evidence="2">LIQ254RAFAR</strain>
    </source>
</reference>
<name>A0AA43TYE6_9LECA</name>
<sequence>MHVPSTFLLAALLLLVSGAPAPSPESVGADGECMDPVITVSSVNKVPLGPNLVSGARVDANPGGGQASFSKTYSVSTTITGGAGLDLSGTADITKILTLGIGLDPSFSISKTKGTATAAIGGCPANDHFNYTITWGLEATVWNWHVVGTKTYGGWDPLMRNCDADQIAHKDGGTFPYDAYFPIKQEGAEDGSDAEVTFTCCTDSRGPPFPNNPVCPNAT</sequence>
<protein>
    <submittedName>
        <fullName evidence="2">Uncharacterized protein</fullName>
    </submittedName>
</protein>
<dbReference type="EMBL" id="JAPUFD010000019">
    <property type="protein sequence ID" value="MDI1492573.1"/>
    <property type="molecule type" value="Genomic_DNA"/>
</dbReference>
<proteinExistence type="predicted"/>
<dbReference type="Proteomes" id="UP001161017">
    <property type="component" value="Unassembled WGS sequence"/>
</dbReference>
<comment type="caution">
    <text evidence="2">The sequence shown here is derived from an EMBL/GenBank/DDBJ whole genome shotgun (WGS) entry which is preliminary data.</text>
</comment>
<evidence type="ECO:0000256" key="1">
    <source>
        <dbReference type="SAM" id="SignalP"/>
    </source>
</evidence>
<keyword evidence="3" id="KW-1185">Reference proteome</keyword>
<keyword evidence="1" id="KW-0732">Signal</keyword>
<organism evidence="2 3">
    <name type="scientific">Ramalina farinacea</name>
    <dbReference type="NCBI Taxonomy" id="258253"/>
    <lineage>
        <taxon>Eukaryota</taxon>
        <taxon>Fungi</taxon>
        <taxon>Dikarya</taxon>
        <taxon>Ascomycota</taxon>
        <taxon>Pezizomycotina</taxon>
        <taxon>Lecanoromycetes</taxon>
        <taxon>OSLEUM clade</taxon>
        <taxon>Lecanoromycetidae</taxon>
        <taxon>Lecanorales</taxon>
        <taxon>Lecanorineae</taxon>
        <taxon>Ramalinaceae</taxon>
        <taxon>Ramalina</taxon>
    </lineage>
</organism>
<dbReference type="AlphaFoldDB" id="A0AA43TYE6"/>
<feature type="signal peptide" evidence="1">
    <location>
        <begin position="1"/>
        <end position="18"/>
    </location>
</feature>
<evidence type="ECO:0000313" key="3">
    <source>
        <dbReference type="Proteomes" id="UP001161017"/>
    </source>
</evidence>
<feature type="chain" id="PRO_5041264060" evidence="1">
    <location>
        <begin position="19"/>
        <end position="219"/>
    </location>
</feature>
<accession>A0AA43TYE6</accession>
<gene>
    <name evidence="2" type="ORF">OHK93_003787</name>
</gene>